<organism evidence="1 2">
    <name type="scientific">Streblomastix strix</name>
    <dbReference type="NCBI Taxonomy" id="222440"/>
    <lineage>
        <taxon>Eukaryota</taxon>
        <taxon>Metamonada</taxon>
        <taxon>Preaxostyla</taxon>
        <taxon>Oxymonadida</taxon>
        <taxon>Streblomastigidae</taxon>
        <taxon>Streblomastix</taxon>
    </lineage>
</organism>
<dbReference type="AlphaFoldDB" id="A0A5J4V580"/>
<evidence type="ECO:0000313" key="2">
    <source>
        <dbReference type="Proteomes" id="UP000324800"/>
    </source>
</evidence>
<comment type="caution">
    <text evidence="1">The sequence shown here is derived from an EMBL/GenBank/DDBJ whole genome shotgun (WGS) entry which is preliminary data.</text>
</comment>
<reference evidence="1 2" key="1">
    <citation type="submission" date="2019-03" db="EMBL/GenBank/DDBJ databases">
        <title>Single cell metagenomics reveals metabolic interactions within the superorganism composed of flagellate Streblomastix strix and complex community of Bacteroidetes bacteria on its surface.</title>
        <authorList>
            <person name="Treitli S.C."/>
            <person name="Kolisko M."/>
            <person name="Husnik F."/>
            <person name="Keeling P."/>
            <person name="Hampl V."/>
        </authorList>
    </citation>
    <scope>NUCLEOTIDE SEQUENCE [LARGE SCALE GENOMIC DNA]</scope>
    <source>
        <strain evidence="1">ST1C</strain>
    </source>
</reference>
<accession>A0A5J4V580</accession>
<dbReference type="Proteomes" id="UP000324800">
    <property type="component" value="Unassembled WGS sequence"/>
</dbReference>
<proteinExistence type="predicted"/>
<dbReference type="EMBL" id="SNRW01009492">
    <property type="protein sequence ID" value="KAA6377918.1"/>
    <property type="molecule type" value="Genomic_DNA"/>
</dbReference>
<gene>
    <name evidence="1" type="ORF">EZS28_026556</name>
</gene>
<protein>
    <submittedName>
        <fullName evidence="1">Uncharacterized protein</fullName>
    </submittedName>
</protein>
<name>A0A5J4V580_9EUKA</name>
<sequence>MEKDQINSDQHQTPKLKIQLNITKYQFQHILQNTSQFEEFLDPGLVPSFRAIFRSEFEFADWNRQNGYKLSPFKFKTAKKRSSDPIVIRTEELRPIAAELQGPLTLDLAIIYNVILMISTDTLKLFEGKDDVVVIEDFSGVEISDFLTYFHDLFLTDLGKQSLTKKLSQPVDNETDYGNRKLIQRNRELCTEIKKEEFLK</sequence>
<evidence type="ECO:0000313" key="1">
    <source>
        <dbReference type="EMBL" id="KAA6377918.1"/>
    </source>
</evidence>